<evidence type="ECO:0000313" key="8">
    <source>
        <dbReference type="Proteomes" id="UP000500938"/>
    </source>
</evidence>
<dbReference type="Pfam" id="PF03631">
    <property type="entry name" value="Virul_fac_BrkB"/>
    <property type="match status" value="1"/>
</dbReference>
<dbReference type="RefSeq" id="WP_171223712.1">
    <property type="nucleotide sequence ID" value="NZ_CP053085.1"/>
</dbReference>
<evidence type="ECO:0000256" key="5">
    <source>
        <dbReference type="ARBA" id="ARBA00023136"/>
    </source>
</evidence>
<keyword evidence="4 6" id="KW-1133">Transmembrane helix</keyword>
<comment type="subcellular location">
    <subcellularLocation>
        <location evidence="1">Cell membrane</location>
        <topology evidence="1">Multi-pass membrane protein</topology>
    </subcellularLocation>
</comment>
<feature type="transmembrane region" description="Helical" evidence="6">
    <location>
        <begin position="240"/>
        <end position="264"/>
    </location>
</feature>
<dbReference type="Proteomes" id="UP000500938">
    <property type="component" value="Chromosome"/>
</dbReference>
<evidence type="ECO:0000313" key="7">
    <source>
        <dbReference type="EMBL" id="QJR34286.1"/>
    </source>
</evidence>
<feature type="transmembrane region" description="Helical" evidence="6">
    <location>
        <begin position="174"/>
        <end position="196"/>
    </location>
</feature>
<dbReference type="PIRSF" id="PIRSF035875">
    <property type="entry name" value="RNase_BN"/>
    <property type="match status" value="1"/>
</dbReference>
<dbReference type="GO" id="GO:0005886">
    <property type="term" value="C:plasma membrane"/>
    <property type="evidence" value="ECO:0007669"/>
    <property type="project" value="UniProtKB-SubCell"/>
</dbReference>
<dbReference type="KEGG" id="ggr:HKW67_01500"/>
<dbReference type="PANTHER" id="PTHR30213">
    <property type="entry name" value="INNER MEMBRANE PROTEIN YHJD"/>
    <property type="match status" value="1"/>
</dbReference>
<proteinExistence type="predicted"/>
<evidence type="ECO:0000256" key="1">
    <source>
        <dbReference type="ARBA" id="ARBA00004651"/>
    </source>
</evidence>
<feature type="transmembrane region" description="Helical" evidence="6">
    <location>
        <begin position="24"/>
        <end position="47"/>
    </location>
</feature>
<evidence type="ECO:0000256" key="6">
    <source>
        <dbReference type="SAM" id="Phobius"/>
    </source>
</evidence>
<dbReference type="PANTHER" id="PTHR30213:SF1">
    <property type="entry name" value="INNER MEMBRANE PROTEIN YHJD"/>
    <property type="match status" value="1"/>
</dbReference>
<dbReference type="EMBL" id="CP053085">
    <property type="protein sequence ID" value="QJR34286.1"/>
    <property type="molecule type" value="Genomic_DNA"/>
</dbReference>
<accession>A0A6M4ILK9</accession>
<dbReference type="AlphaFoldDB" id="A0A6M4ILK9"/>
<feature type="transmembrane region" description="Helical" evidence="6">
    <location>
        <begin position="138"/>
        <end position="162"/>
    </location>
</feature>
<reference evidence="7 8" key="1">
    <citation type="submission" date="2020-05" db="EMBL/GenBank/DDBJ databases">
        <title>Complete genome sequence of Gemmatimonas greenlandica TET16.</title>
        <authorList>
            <person name="Zeng Y."/>
        </authorList>
    </citation>
    <scope>NUCLEOTIDE SEQUENCE [LARGE SCALE GENOMIC DNA]</scope>
    <source>
        <strain evidence="7 8">TET16</strain>
    </source>
</reference>
<sequence>MLPLLKQTVVDFFSDNAPRHGAAIAYYTLFALAPVLLLVIAVAGFVVGEDVVRSELLTQIAGLIGRDGAVAVGAMLERAGKREAGVLATVLGIGGLVFAATGAFLELQAALNMIWRVRTTDSGGIDVPQIVRRRLRSLGVVVSIGFLLLVSLSVSAGVRLAIAYMSRLAPGLEAFVAVIDQLLSVVVSSVLFGLLFRVLPDVHLRWRDVAVGSTVTAVLFAIGQWLIGLYLGNSSLASPFGAAGTVVILLVWVYYSAQIVLFGAEFTRLYAERAGKRAPLMAGAVRTAAP</sequence>
<protein>
    <submittedName>
        <fullName evidence="7">YihY/virulence factor BrkB family protein</fullName>
    </submittedName>
</protein>
<keyword evidence="3 6" id="KW-0812">Transmembrane</keyword>
<keyword evidence="2" id="KW-1003">Cell membrane</keyword>
<evidence type="ECO:0000256" key="2">
    <source>
        <dbReference type="ARBA" id="ARBA00022475"/>
    </source>
</evidence>
<organism evidence="7 8">
    <name type="scientific">Gemmatimonas groenlandica</name>
    <dbReference type="NCBI Taxonomy" id="2732249"/>
    <lineage>
        <taxon>Bacteria</taxon>
        <taxon>Pseudomonadati</taxon>
        <taxon>Gemmatimonadota</taxon>
        <taxon>Gemmatimonadia</taxon>
        <taxon>Gemmatimonadales</taxon>
        <taxon>Gemmatimonadaceae</taxon>
        <taxon>Gemmatimonas</taxon>
    </lineage>
</organism>
<keyword evidence="5 6" id="KW-0472">Membrane</keyword>
<dbReference type="NCBIfam" id="TIGR00765">
    <property type="entry name" value="yihY_not_rbn"/>
    <property type="match status" value="1"/>
</dbReference>
<dbReference type="InterPro" id="IPR017039">
    <property type="entry name" value="Virul_fac_BrkB"/>
</dbReference>
<feature type="transmembrane region" description="Helical" evidence="6">
    <location>
        <begin position="208"/>
        <end position="228"/>
    </location>
</feature>
<keyword evidence="8" id="KW-1185">Reference proteome</keyword>
<name>A0A6M4ILK9_9BACT</name>
<feature type="transmembrane region" description="Helical" evidence="6">
    <location>
        <begin position="84"/>
        <end position="105"/>
    </location>
</feature>
<evidence type="ECO:0000256" key="4">
    <source>
        <dbReference type="ARBA" id="ARBA00022989"/>
    </source>
</evidence>
<evidence type="ECO:0000256" key="3">
    <source>
        <dbReference type="ARBA" id="ARBA00022692"/>
    </source>
</evidence>
<gene>
    <name evidence="7" type="ORF">HKW67_01500</name>
</gene>